<dbReference type="GO" id="GO:0016787">
    <property type="term" value="F:hydrolase activity"/>
    <property type="evidence" value="ECO:0007669"/>
    <property type="project" value="UniProtKB-KW"/>
</dbReference>
<evidence type="ECO:0000256" key="1">
    <source>
        <dbReference type="ARBA" id="ARBA00022741"/>
    </source>
</evidence>
<evidence type="ECO:0000259" key="5">
    <source>
        <dbReference type="PROSITE" id="PS51193"/>
    </source>
</evidence>
<dbReference type="PROSITE" id="PS51193">
    <property type="entry name" value="HELICASE_ATP_BIND_2"/>
    <property type="match status" value="1"/>
</dbReference>
<comment type="caution">
    <text evidence="6">The sequence shown here is derived from an EMBL/GenBank/DDBJ whole genome shotgun (WGS) entry which is preliminary data.</text>
</comment>
<evidence type="ECO:0000313" key="6">
    <source>
        <dbReference type="EMBL" id="GJM94579.1"/>
    </source>
</evidence>
<organism evidence="6 7">
    <name type="scientific">Eleusine coracana subsp. coracana</name>
    <dbReference type="NCBI Taxonomy" id="191504"/>
    <lineage>
        <taxon>Eukaryota</taxon>
        <taxon>Viridiplantae</taxon>
        <taxon>Streptophyta</taxon>
        <taxon>Embryophyta</taxon>
        <taxon>Tracheophyta</taxon>
        <taxon>Spermatophyta</taxon>
        <taxon>Magnoliopsida</taxon>
        <taxon>Liliopsida</taxon>
        <taxon>Poales</taxon>
        <taxon>Poaceae</taxon>
        <taxon>PACMAD clade</taxon>
        <taxon>Chloridoideae</taxon>
        <taxon>Cynodonteae</taxon>
        <taxon>Eleusininae</taxon>
        <taxon>Eleusine</taxon>
    </lineage>
</organism>
<dbReference type="EMBL" id="BQKI01000005">
    <property type="protein sequence ID" value="GJM94579.1"/>
    <property type="molecule type" value="Genomic_DNA"/>
</dbReference>
<dbReference type="AlphaFoldDB" id="A0AAV5C8Z0"/>
<reference evidence="6" key="1">
    <citation type="journal article" date="2018" name="DNA Res.">
        <title>Multiple hybrid de novo genome assembly of finger millet, an orphan allotetraploid crop.</title>
        <authorList>
            <person name="Hatakeyama M."/>
            <person name="Aluri S."/>
            <person name="Balachadran M.T."/>
            <person name="Sivarajan S.R."/>
            <person name="Patrignani A."/>
            <person name="Gruter S."/>
            <person name="Poveda L."/>
            <person name="Shimizu-Inatsugi R."/>
            <person name="Baeten J."/>
            <person name="Francoijs K.J."/>
            <person name="Nataraja K.N."/>
            <person name="Reddy Y.A.N."/>
            <person name="Phadnis S."/>
            <person name="Ravikumar R.L."/>
            <person name="Schlapbach R."/>
            <person name="Sreeman S.M."/>
            <person name="Shimizu K.K."/>
        </authorList>
    </citation>
    <scope>NUCLEOTIDE SEQUENCE</scope>
</reference>
<reference evidence="6" key="2">
    <citation type="submission" date="2021-12" db="EMBL/GenBank/DDBJ databases">
        <title>Resequencing data analysis of finger millet.</title>
        <authorList>
            <person name="Hatakeyama M."/>
            <person name="Aluri S."/>
            <person name="Balachadran M.T."/>
            <person name="Sivarajan S.R."/>
            <person name="Poveda L."/>
            <person name="Shimizu-Inatsugi R."/>
            <person name="Schlapbach R."/>
            <person name="Sreeman S.M."/>
            <person name="Shimizu K.K."/>
        </authorList>
    </citation>
    <scope>NUCLEOTIDE SEQUENCE</scope>
</reference>
<proteinExistence type="predicted"/>
<feature type="domain" description="Helicase ATP-binding" evidence="5">
    <location>
        <begin position="7"/>
        <end position="167"/>
    </location>
</feature>
<keyword evidence="1" id="KW-0547">Nucleotide-binding</keyword>
<evidence type="ECO:0000256" key="2">
    <source>
        <dbReference type="ARBA" id="ARBA00022801"/>
    </source>
</evidence>
<evidence type="ECO:0000256" key="4">
    <source>
        <dbReference type="SAM" id="MobiDB-lite"/>
    </source>
</evidence>
<sequence length="167" mass="18642">MRFDLDGLPVHFPYAAIYPEQHAYMGELKRAPSTRAATRCSRCRRANRQETAALISLITSYAIANPSRPLRLIYCTRTVHEMEKTLAELRLLFSHLPPSASAPSSRSAPLLRKNSAKNLRVHPQASAAALRARFRRHRVPATHGLLGPREGRIGPGVHPAVRVLRDI</sequence>
<keyword evidence="7" id="KW-1185">Reference proteome</keyword>
<dbReference type="InterPro" id="IPR014013">
    <property type="entry name" value="Helic_SF1/SF2_ATP-bd_DinG/Rad3"/>
</dbReference>
<accession>A0AAV5C8Z0</accession>
<evidence type="ECO:0000313" key="7">
    <source>
        <dbReference type="Proteomes" id="UP001054889"/>
    </source>
</evidence>
<protein>
    <recommendedName>
        <fullName evidence="5">Helicase ATP-binding domain-containing protein</fullName>
    </recommendedName>
</protein>
<feature type="compositionally biased region" description="Low complexity" evidence="4">
    <location>
        <begin position="99"/>
        <end position="112"/>
    </location>
</feature>
<dbReference type="Proteomes" id="UP001054889">
    <property type="component" value="Unassembled WGS sequence"/>
</dbReference>
<evidence type="ECO:0000256" key="3">
    <source>
        <dbReference type="ARBA" id="ARBA00022840"/>
    </source>
</evidence>
<feature type="region of interest" description="Disordered" evidence="4">
    <location>
        <begin position="99"/>
        <end position="122"/>
    </location>
</feature>
<keyword evidence="2" id="KW-0378">Hydrolase</keyword>
<dbReference type="GO" id="GO:0005524">
    <property type="term" value="F:ATP binding"/>
    <property type="evidence" value="ECO:0007669"/>
    <property type="project" value="UniProtKB-KW"/>
</dbReference>
<name>A0AAV5C8Z0_ELECO</name>
<gene>
    <name evidence="6" type="primary">ga11236</name>
    <name evidence="6" type="ORF">PR202_ga11236</name>
</gene>
<keyword evidence="3" id="KW-0067">ATP-binding</keyword>